<feature type="transmembrane region" description="Helical" evidence="1">
    <location>
        <begin position="435"/>
        <end position="464"/>
    </location>
</feature>
<evidence type="ECO:0000313" key="3">
    <source>
        <dbReference type="Proteomes" id="UP000475862"/>
    </source>
</evidence>
<feature type="transmembrane region" description="Helical" evidence="1">
    <location>
        <begin position="6"/>
        <end position="26"/>
    </location>
</feature>
<sequence length="521" mass="59838">MMVTQIVLPIFTILSKSTIFKNYFLVKFYKYFYEHSNNLMILFMSKIIIFHIFFFFAFQKVLCVYNFYILCNYFTNLITLQLVGKRSYKLIIIRLCSKILHNISNIFAHKINDQELNNYQQVIGIIKYNSYNNVFSYYYVYDVALVPAILYRHHRQDFQHILIYHFDLFHIFEMKFHESINFFHIILNKFSHKTLSLCTTTVTPSPLKNLSLFCLSIKQEQRQSKRFSIISCSSGEEGSLFTASCCNKLSMPPISPTKALFSSLPCLPTSTTTSGLSSIIFSNIPNVVCTPFASSFTDSSIRSRFCTNKAHICLLSNASINISVPSSFSFKESRSVSSYNNAYNTITSYKYSITLQTCNKLTTATAMSVFSWESNSNRDKTAFKLTKIGYKSGTVAIACISVKISAASSRTPSYERKIYLYLYQQDFRQLIFAPYLAVLVSNAVLLQVFLVLLLIVLALVFQFVEHDVWLTVRVVLEYWQAKIKSHYISSSPISMTGDIIICCAAAVEFSRNDNIDNDVYK</sequence>
<comment type="caution">
    <text evidence="2">The sequence shown here is derived from an EMBL/GenBank/DDBJ whole genome shotgun (WGS) entry which is preliminary data.</text>
</comment>
<dbReference type="Proteomes" id="UP000475862">
    <property type="component" value="Unassembled WGS sequence"/>
</dbReference>
<protein>
    <submittedName>
        <fullName evidence="2">Uncharacterized protein</fullName>
    </submittedName>
</protein>
<gene>
    <name evidence="2" type="ORF">AGLY_001033</name>
</gene>
<dbReference type="AlphaFoldDB" id="A0A6G0U9Q5"/>
<organism evidence="2 3">
    <name type="scientific">Aphis glycines</name>
    <name type="common">Soybean aphid</name>
    <dbReference type="NCBI Taxonomy" id="307491"/>
    <lineage>
        <taxon>Eukaryota</taxon>
        <taxon>Metazoa</taxon>
        <taxon>Ecdysozoa</taxon>
        <taxon>Arthropoda</taxon>
        <taxon>Hexapoda</taxon>
        <taxon>Insecta</taxon>
        <taxon>Pterygota</taxon>
        <taxon>Neoptera</taxon>
        <taxon>Paraneoptera</taxon>
        <taxon>Hemiptera</taxon>
        <taxon>Sternorrhyncha</taxon>
        <taxon>Aphidomorpha</taxon>
        <taxon>Aphidoidea</taxon>
        <taxon>Aphididae</taxon>
        <taxon>Aphidini</taxon>
        <taxon>Aphis</taxon>
        <taxon>Aphis</taxon>
    </lineage>
</organism>
<reference evidence="2 3" key="1">
    <citation type="submission" date="2019-08" db="EMBL/GenBank/DDBJ databases">
        <title>The genome of the soybean aphid Biotype 1, its phylome, world population structure and adaptation to the North American continent.</title>
        <authorList>
            <person name="Giordano R."/>
            <person name="Donthu R.K."/>
            <person name="Hernandez A.G."/>
            <person name="Wright C.L."/>
            <person name="Zimin A.V."/>
        </authorList>
    </citation>
    <scope>NUCLEOTIDE SEQUENCE [LARGE SCALE GENOMIC DNA]</scope>
    <source>
        <tissue evidence="2">Whole aphids</tissue>
    </source>
</reference>
<proteinExistence type="predicted"/>
<evidence type="ECO:0000313" key="2">
    <source>
        <dbReference type="EMBL" id="KAE9545490.1"/>
    </source>
</evidence>
<feature type="transmembrane region" description="Helical" evidence="1">
    <location>
        <begin position="64"/>
        <end position="84"/>
    </location>
</feature>
<keyword evidence="1" id="KW-1133">Transmembrane helix</keyword>
<keyword evidence="1" id="KW-0812">Transmembrane</keyword>
<accession>A0A6G0U9Q5</accession>
<evidence type="ECO:0000256" key="1">
    <source>
        <dbReference type="SAM" id="Phobius"/>
    </source>
</evidence>
<feature type="transmembrane region" description="Helical" evidence="1">
    <location>
        <begin position="38"/>
        <end position="58"/>
    </location>
</feature>
<keyword evidence="3" id="KW-1185">Reference proteome</keyword>
<name>A0A6G0U9Q5_APHGL</name>
<keyword evidence="1" id="KW-0472">Membrane</keyword>
<dbReference type="EMBL" id="VYZN01000001">
    <property type="protein sequence ID" value="KAE9545490.1"/>
    <property type="molecule type" value="Genomic_DNA"/>
</dbReference>